<dbReference type="GO" id="GO:0005737">
    <property type="term" value="C:cytoplasm"/>
    <property type="evidence" value="ECO:0007669"/>
    <property type="project" value="UniProtKB-SubCell"/>
</dbReference>
<dbReference type="PANTHER" id="PTHR45008:SF1">
    <property type="entry name" value="PTS SYSTEM GLUCOSE-SPECIFIC EIIA COMPONENT"/>
    <property type="match status" value="1"/>
</dbReference>
<keyword evidence="3" id="KW-0762">Sugar transport</keyword>
<dbReference type="PATRIC" id="fig|1121865.3.peg.285"/>
<dbReference type="InterPro" id="IPR001127">
    <property type="entry name" value="PTS_EIIA_1_perm"/>
</dbReference>
<evidence type="ECO:0000256" key="3">
    <source>
        <dbReference type="ARBA" id="ARBA00022597"/>
    </source>
</evidence>
<dbReference type="NCBIfam" id="TIGR00830">
    <property type="entry name" value="PTBA"/>
    <property type="match status" value="1"/>
</dbReference>
<evidence type="ECO:0000259" key="7">
    <source>
        <dbReference type="PROSITE" id="PS51093"/>
    </source>
</evidence>
<accession>S1N5X3</accession>
<proteinExistence type="predicted"/>
<keyword evidence="5" id="KW-0598">Phosphotransferase system</keyword>
<evidence type="ECO:0000256" key="2">
    <source>
        <dbReference type="ARBA" id="ARBA00022448"/>
    </source>
</evidence>
<dbReference type="GO" id="GO:0009401">
    <property type="term" value="P:phosphoenolpyruvate-dependent sugar phosphotransferase system"/>
    <property type="evidence" value="ECO:0007669"/>
    <property type="project" value="UniProtKB-KW"/>
</dbReference>
<dbReference type="EMBL" id="ASWJ01000004">
    <property type="protein sequence ID" value="EOW84395.1"/>
    <property type="molecule type" value="Genomic_DNA"/>
</dbReference>
<dbReference type="Pfam" id="PF00358">
    <property type="entry name" value="PTS_EIIA_1"/>
    <property type="match status" value="1"/>
</dbReference>
<gene>
    <name evidence="8" type="ORF">I568_00890</name>
</gene>
<dbReference type="AlphaFoldDB" id="S1N5X3"/>
<dbReference type="PANTHER" id="PTHR45008">
    <property type="entry name" value="PTS SYSTEM GLUCOSE-SPECIFIC EIIA COMPONENT"/>
    <property type="match status" value="1"/>
</dbReference>
<evidence type="ECO:0000256" key="6">
    <source>
        <dbReference type="ARBA" id="ARBA00022777"/>
    </source>
</evidence>
<keyword evidence="9" id="KW-1185">Reference proteome</keyword>
<evidence type="ECO:0000256" key="4">
    <source>
        <dbReference type="ARBA" id="ARBA00022679"/>
    </source>
</evidence>
<sequence>MGKGIAVKPTAGVVYAPFDGKVTALLPSKHAIDLTNNQGVGLLIHIGKDTVELNGNHFEAYVSLNQLVKKGDKLLSFDIDQLVSEGYTVTTPIIITNTAEYSAVTFEDGNIKIEV</sequence>
<dbReference type="Proteomes" id="UP000014113">
    <property type="component" value="Unassembled WGS sequence"/>
</dbReference>
<comment type="caution">
    <text evidence="8">The sequence shown here is derived from an EMBL/GenBank/DDBJ whole genome shotgun (WGS) entry which is preliminary data.</text>
</comment>
<keyword evidence="4" id="KW-0808">Transferase</keyword>
<dbReference type="STRING" id="1121865.OMW_00292"/>
<evidence type="ECO:0000256" key="5">
    <source>
        <dbReference type="ARBA" id="ARBA00022683"/>
    </source>
</evidence>
<evidence type="ECO:0000256" key="1">
    <source>
        <dbReference type="ARBA" id="ARBA00004496"/>
    </source>
</evidence>
<dbReference type="GO" id="GO:0016301">
    <property type="term" value="F:kinase activity"/>
    <property type="evidence" value="ECO:0007669"/>
    <property type="project" value="UniProtKB-KW"/>
</dbReference>
<keyword evidence="2" id="KW-0813">Transport</keyword>
<dbReference type="InterPro" id="IPR011055">
    <property type="entry name" value="Dup_hybrid_motif"/>
</dbReference>
<organism evidence="8 9">
    <name type="scientific">Enterococcus columbae DSM 7374 = ATCC 51263</name>
    <dbReference type="NCBI Taxonomy" id="1121865"/>
    <lineage>
        <taxon>Bacteria</taxon>
        <taxon>Bacillati</taxon>
        <taxon>Bacillota</taxon>
        <taxon>Bacilli</taxon>
        <taxon>Lactobacillales</taxon>
        <taxon>Enterococcaceae</taxon>
        <taxon>Enterococcus</taxon>
    </lineage>
</organism>
<reference evidence="8 9" key="1">
    <citation type="submission" date="2013-03" db="EMBL/GenBank/DDBJ databases">
        <title>The Genome Sequence of Enterococcus columbae ATCC_51263 (PacBio/Illumina hybrid assembly).</title>
        <authorList>
            <consortium name="The Broad Institute Genomics Platform"/>
            <consortium name="The Broad Institute Genome Sequencing Center for Infectious Disease"/>
            <person name="Earl A."/>
            <person name="Russ C."/>
            <person name="Gilmore M."/>
            <person name="Surin D."/>
            <person name="Walker B."/>
            <person name="Young S."/>
            <person name="Zeng Q."/>
            <person name="Gargeya S."/>
            <person name="Fitzgerald M."/>
            <person name="Haas B."/>
            <person name="Abouelleil A."/>
            <person name="Allen A.W."/>
            <person name="Alvarado L."/>
            <person name="Arachchi H.M."/>
            <person name="Berlin A.M."/>
            <person name="Chapman S.B."/>
            <person name="Gainer-Dewar J."/>
            <person name="Goldberg J."/>
            <person name="Griggs A."/>
            <person name="Gujja S."/>
            <person name="Hansen M."/>
            <person name="Howarth C."/>
            <person name="Imamovic A."/>
            <person name="Ireland A."/>
            <person name="Larimer J."/>
            <person name="McCowan C."/>
            <person name="Murphy C."/>
            <person name="Pearson M."/>
            <person name="Poon T.W."/>
            <person name="Priest M."/>
            <person name="Roberts A."/>
            <person name="Saif S."/>
            <person name="Shea T."/>
            <person name="Sisk P."/>
            <person name="Sykes S."/>
            <person name="Wortman J."/>
            <person name="Nusbaum C."/>
            <person name="Birren B."/>
        </authorList>
    </citation>
    <scope>NUCLEOTIDE SEQUENCE [LARGE SCALE GENOMIC DNA]</scope>
    <source>
        <strain evidence="8 9">ATCC 51263</strain>
    </source>
</reference>
<dbReference type="InterPro" id="IPR050890">
    <property type="entry name" value="PTS_EIIA_component"/>
</dbReference>
<dbReference type="SUPFAM" id="SSF51261">
    <property type="entry name" value="Duplicated hybrid motif"/>
    <property type="match status" value="1"/>
</dbReference>
<dbReference type="Gene3D" id="2.70.70.10">
    <property type="entry name" value="Glucose Permease (Domain IIA)"/>
    <property type="match status" value="1"/>
</dbReference>
<evidence type="ECO:0000313" key="8">
    <source>
        <dbReference type="EMBL" id="EOW84395.1"/>
    </source>
</evidence>
<evidence type="ECO:0000313" key="9">
    <source>
        <dbReference type="Proteomes" id="UP000014113"/>
    </source>
</evidence>
<dbReference type="eggNOG" id="COG2190">
    <property type="taxonomic scope" value="Bacteria"/>
</dbReference>
<name>S1N5X3_9ENTE</name>
<comment type="subcellular location">
    <subcellularLocation>
        <location evidence="1">Cytoplasm</location>
    </subcellularLocation>
</comment>
<dbReference type="PROSITE" id="PS51093">
    <property type="entry name" value="PTS_EIIA_TYPE_1"/>
    <property type="match status" value="1"/>
</dbReference>
<feature type="domain" description="PTS EIIA type-1" evidence="7">
    <location>
        <begin position="1"/>
        <end position="97"/>
    </location>
</feature>
<keyword evidence="6" id="KW-0418">Kinase</keyword>
<protein>
    <recommendedName>
        <fullName evidence="7">PTS EIIA type-1 domain-containing protein</fullName>
    </recommendedName>
</protein>